<evidence type="ECO:0000313" key="3">
    <source>
        <dbReference type="Proteomes" id="UP000578819"/>
    </source>
</evidence>
<dbReference type="CDD" id="cd00371">
    <property type="entry name" value="HMA"/>
    <property type="match status" value="1"/>
</dbReference>
<dbReference type="Proteomes" id="UP000578819">
    <property type="component" value="Unassembled WGS sequence"/>
</dbReference>
<dbReference type="AlphaFoldDB" id="A0A7W7SRW8"/>
<gene>
    <name evidence="2" type="ORF">FHR38_003576</name>
</gene>
<dbReference type="InterPro" id="IPR036163">
    <property type="entry name" value="HMA_dom_sf"/>
</dbReference>
<protein>
    <submittedName>
        <fullName evidence="2">Copper chaperone CopZ</fullName>
    </submittedName>
</protein>
<organism evidence="2 3">
    <name type="scientific">Micromonospora polyrhachis</name>
    <dbReference type="NCBI Taxonomy" id="1282883"/>
    <lineage>
        <taxon>Bacteria</taxon>
        <taxon>Bacillati</taxon>
        <taxon>Actinomycetota</taxon>
        <taxon>Actinomycetes</taxon>
        <taxon>Micromonosporales</taxon>
        <taxon>Micromonosporaceae</taxon>
        <taxon>Micromonospora</taxon>
    </lineage>
</organism>
<proteinExistence type="predicted"/>
<sequence length="90" mass="8885">MSGCGCGCGCETSQTNQTIETSATDSRDYLVAGMTCQPCATRVSAAVTAVPGITGVTVDLAAGRITVTGAASDGDIRSAVTDAGYQISTS</sequence>
<dbReference type="PROSITE" id="PS50846">
    <property type="entry name" value="HMA_2"/>
    <property type="match status" value="1"/>
</dbReference>
<dbReference type="Gene3D" id="3.30.70.100">
    <property type="match status" value="1"/>
</dbReference>
<dbReference type="SUPFAM" id="SSF55008">
    <property type="entry name" value="HMA, heavy metal-associated domain"/>
    <property type="match status" value="1"/>
</dbReference>
<reference evidence="2 3" key="1">
    <citation type="submission" date="2020-08" db="EMBL/GenBank/DDBJ databases">
        <title>Sequencing the genomes of 1000 actinobacteria strains.</title>
        <authorList>
            <person name="Klenk H.-P."/>
        </authorList>
    </citation>
    <scope>NUCLEOTIDE SEQUENCE [LARGE SCALE GENOMIC DNA]</scope>
    <source>
        <strain evidence="2 3">DSM 45886</strain>
    </source>
</reference>
<accession>A0A7W7SRW8</accession>
<dbReference type="EMBL" id="JACHJW010000001">
    <property type="protein sequence ID" value="MBB4959843.1"/>
    <property type="molecule type" value="Genomic_DNA"/>
</dbReference>
<dbReference type="InterPro" id="IPR006121">
    <property type="entry name" value="HMA_dom"/>
</dbReference>
<name>A0A7W7SRW8_9ACTN</name>
<dbReference type="Pfam" id="PF00403">
    <property type="entry name" value="HMA"/>
    <property type="match status" value="1"/>
</dbReference>
<dbReference type="GO" id="GO:0046872">
    <property type="term" value="F:metal ion binding"/>
    <property type="evidence" value="ECO:0007669"/>
    <property type="project" value="InterPro"/>
</dbReference>
<evidence type="ECO:0000259" key="1">
    <source>
        <dbReference type="PROSITE" id="PS50846"/>
    </source>
</evidence>
<keyword evidence="3" id="KW-1185">Reference proteome</keyword>
<feature type="domain" description="HMA" evidence="1">
    <location>
        <begin position="25"/>
        <end position="88"/>
    </location>
</feature>
<comment type="caution">
    <text evidence="2">The sequence shown here is derived from an EMBL/GenBank/DDBJ whole genome shotgun (WGS) entry which is preliminary data.</text>
</comment>
<dbReference type="RefSeq" id="WP_312882232.1">
    <property type="nucleotide sequence ID" value="NZ_JACHJW010000001.1"/>
</dbReference>
<evidence type="ECO:0000313" key="2">
    <source>
        <dbReference type="EMBL" id="MBB4959843.1"/>
    </source>
</evidence>